<evidence type="ECO:0000256" key="1">
    <source>
        <dbReference type="SAM" id="MobiDB-lite"/>
    </source>
</evidence>
<feature type="non-terminal residue" evidence="2">
    <location>
        <position position="1"/>
    </location>
</feature>
<proteinExistence type="predicted"/>
<dbReference type="AlphaFoldDB" id="A0A699SHR5"/>
<evidence type="ECO:0000313" key="2">
    <source>
        <dbReference type="EMBL" id="GFC96849.1"/>
    </source>
</evidence>
<gene>
    <name evidence="2" type="ORF">Tci_868819</name>
</gene>
<reference evidence="2" key="1">
    <citation type="journal article" date="2019" name="Sci. Rep.">
        <title>Draft genome of Tanacetum cinerariifolium, the natural source of mosquito coil.</title>
        <authorList>
            <person name="Yamashiro T."/>
            <person name="Shiraishi A."/>
            <person name="Satake H."/>
            <person name="Nakayama K."/>
        </authorList>
    </citation>
    <scope>NUCLEOTIDE SEQUENCE</scope>
</reference>
<comment type="caution">
    <text evidence="2">The sequence shown here is derived from an EMBL/GenBank/DDBJ whole genome shotgun (WGS) entry which is preliminary data.</text>
</comment>
<accession>A0A699SHR5</accession>
<feature type="region of interest" description="Disordered" evidence="1">
    <location>
        <begin position="37"/>
        <end position="65"/>
    </location>
</feature>
<name>A0A699SHR5_TANCI</name>
<feature type="compositionally biased region" description="Polar residues" evidence="1">
    <location>
        <begin position="37"/>
        <end position="60"/>
    </location>
</feature>
<sequence length="165" mass="18215">TKEVASQDVKKDVSFLRYIALQNWFYEAHLESSTSNAQDTCNTAAPKSSGNSNPTATSKNPPADEMETLTVEYVIPTVSSPIPTACLDNYLEPSIASNGVEDDLRNMESIIPTSLTPTFRIHKDHPKSQIIGPVDTPVQTRLKSKEMEEHSFIATIHQKTTPDLL</sequence>
<dbReference type="EMBL" id="BKCJ011162686">
    <property type="protein sequence ID" value="GFC96849.1"/>
    <property type="molecule type" value="Genomic_DNA"/>
</dbReference>
<organism evidence="2">
    <name type="scientific">Tanacetum cinerariifolium</name>
    <name type="common">Dalmatian daisy</name>
    <name type="synonym">Chrysanthemum cinerariifolium</name>
    <dbReference type="NCBI Taxonomy" id="118510"/>
    <lineage>
        <taxon>Eukaryota</taxon>
        <taxon>Viridiplantae</taxon>
        <taxon>Streptophyta</taxon>
        <taxon>Embryophyta</taxon>
        <taxon>Tracheophyta</taxon>
        <taxon>Spermatophyta</taxon>
        <taxon>Magnoliopsida</taxon>
        <taxon>eudicotyledons</taxon>
        <taxon>Gunneridae</taxon>
        <taxon>Pentapetalae</taxon>
        <taxon>asterids</taxon>
        <taxon>campanulids</taxon>
        <taxon>Asterales</taxon>
        <taxon>Asteraceae</taxon>
        <taxon>Asteroideae</taxon>
        <taxon>Anthemideae</taxon>
        <taxon>Anthemidinae</taxon>
        <taxon>Tanacetum</taxon>
    </lineage>
</organism>
<protein>
    <submittedName>
        <fullName evidence="2">Uncharacterized protein</fullName>
    </submittedName>
</protein>